<dbReference type="RefSeq" id="WP_006067225.1">
    <property type="nucleotide sequence ID" value="NZ_CP031307.1"/>
</dbReference>
<name>A0A4D6HSC2_9EURY</name>
<dbReference type="GeneID" id="39853604"/>
<feature type="region of interest" description="Disordered" evidence="1">
    <location>
        <begin position="60"/>
        <end position="80"/>
    </location>
</feature>
<evidence type="ECO:0000313" key="2">
    <source>
        <dbReference type="EMBL" id="QCC56859.1"/>
    </source>
</evidence>
<dbReference type="EMBL" id="CP031307">
    <property type="protein sequence ID" value="QCC56859.1"/>
    <property type="molecule type" value="Genomic_DNA"/>
</dbReference>
<accession>A0A4D6HSC2</accession>
<protein>
    <submittedName>
        <fullName evidence="2">Uncharacterized protein</fullName>
    </submittedName>
</protein>
<evidence type="ECO:0000313" key="3">
    <source>
        <dbReference type="Proteomes" id="UP000296822"/>
    </source>
</evidence>
<dbReference type="AlphaFoldDB" id="A0A4D6HSC2"/>
<keyword evidence="2" id="KW-0614">Plasmid</keyword>
<dbReference type="PROSITE" id="PS51257">
    <property type="entry name" value="PROKAR_LIPOPROTEIN"/>
    <property type="match status" value="1"/>
</dbReference>
<evidence type="ECO:0000256" key="1">
    <source>
        <dbReference type="SAM" id="MobiDB-lite"/>
    </source>
</evidence>
<geneLocation type="plasmid" evidence="2">
    <name>unnamed2</name>
</geneLocation>
<dbReference type="KEGG" id="nbg:DV706_20205"/>
<reference evidence="2 3" key="1">
    <citation type="journal article" date="2019" name="Nat. Commun.">
        <title>A new type of DNA phosphorothioation-based antiviral system in archaea.</title>
        <authorList>
            <person name="Xiong L."/>
            <person name="Liu S."/>
            <person name="Chen S."/>
            <person name="Xiao Y."/>
            <person name="Zhu B."/>
            <person name="Gao Y."/>
            <person name="Zhang Y."/>
            <person name="Chen B."/>
            <person name="Luo J."/>
            <person name="Deng Z."/>
            <person name="Chen X."/>
            <person name="Wang L."/>
            <person name="Chen S."/>
        </authorList>
    </citation>
    <scope>NUCLEOTIDE SEQUENCE [LARGE SCALE GENOMIC DNA]</scope>
    <source>
        <strain evidence="2 3">JCM 10635</strain>
        <plasmid evidence="2 3">unnamed2</plasmid>
    </source>
</reference>
<sequence>MPSTRRRFLIGSTATITLLSGCSYFGEDSATIAQLEVELANGTSDHQMFHYAVETSKGVDDWESHEVEPQTREPVIRETPGDFDPIGIHGVVDDRPTSGELIGIGGAETGEICLRILFEYGVLGEDSSFLESSNIRCE</sequence>
<organism evidence="2 3">
    <name type="scientific">Natronorubrum bangense</name>
    <dbReference type="NCBI Taxonomy" id="61858"/>
    <lineage>
        <taxon>Archaea</taxon>
        <taxon>Methanobacteriati</taxon>
        <taxon>Methanobacteriota</taxon>
        <taxon>Stenosarchaea group</taxon>
        <taxon>Halobacteria</taxon>
        <taxon>Halobacteriales</taxon>
        <taxon>Natrialbaceae</taxon>
        <taxon>Natronorubrum</taxon>
    </lineage>
</organism>
<proteinExistence type="predicted"/>
<gene>
    <name evidence="2" type="ORF">DV706_20205</name>
</gene>
<dbReference type="Proteomes" id="UP000296822">
    <property type="component" value="Plasmid unnamed2"/>
</dbReference>